<feature type="domain" description="HD/PDEase" evidence="1">
    <location>
        <begin position="24"/>
        <end position="140"/>
    </location>
</feature>
<dbReference type="SMART" id="SM00471">
    <property type="entry name" value="HDc"/>
    <property type="match status" value="1"/>
</dbReference>
<dbReference type="Gene3D" id="1.20.58.1910">
    <property type="match status" value="1"/>
</dbReference>
<organism evidence="2 3">
    <name type="scientific">Flammeovirga pacifica</name>
    <dbReference type="NCBI Taxonomy" id="915059"/>
    <lineage>
        <taxon>Bacteria</taxon>
        <taxon>Pseudomonadati</taxon>
        <taxon>Bacteroidota</taxon>
        <taxon>Cytophagia</taxon>
        <taxon>Cytophagales</taxon>
        <taxon>Flammeovirgaceae</taxon>
        <taxon>Flammeovirga</taxon>
    </lineage>
</organism>
<dbReference type="PANTHER" id="PTHR33594">
    <property type="entry name" value="SUPERFAMILY HYDROLASE, PUTATIVE (AFU_ORTHOLOGUE AFUA_1G03035)-RELATED"/>
    <property type="match status" value="1"/>
</dbReference>
<dbReference type="Pfam" id="PF01966">
    <property type="entry name" value="HD"/>
    <property type="match status" value="1"/>
</dbReference>
<name>A0A1S1Z5F3_FLAPC</name>
<dbReference type="PANTHER" id="PTHR33594:SF1">
    <property type="entry name" value="HD_PDEASE DOMAIN-CONTAINING PROTEIN"/>
    <property type="match status" value="1"/>
</dbReference>
<protein>
    <submittedName>
        <fullName evidence="2">Phosphohydrolase</fullName>
    </submittedName>
</protein>
<dbReference type="GO" id="GO:0016787">
    <property type="term" value="F:hydrolase activity"/>
    <property type="evidence" value="ECO:0007669"/>
    <property type="project" value="UniProtKB-KW"/>
</dbReference>
<dbReference type="EMBL" id="JRYR02000001">
    <property type="protein sequence ID" value="OHX68524.1"/>
    <property type="molecule type" value="Genomic_DNA"/>
</dbReference>
<dbReference type="STRING" id="915059.NH26_10555"/>
<dbReference type="InterPro" id="IPR006674">
    <property type="entry name" value="HD_domain"/>
</dbReference>
<comment type="caution">
    <text evidence="2">The sequence shown here is derived from an EMBL/GenBank/DDBJ whole genome shotgun (WGS) entry which is preliminary data.</text>
</comment>
<keyword evidence="3" id="KW-1185">Reference proteome</keyword>
<evidence type="ECO:0000313" key="2">
    <source>
        <dbReference type="EMBL" id="OHX68524.1"/>
    </source>
</evidence>
<dbReference type="SUPFAM" id="SSF109604">
    <property type="entry name" value="HD-domain/PDEase-like"/>
    <property type="match status" value="1"/>
</dbReference>
<dbReference type="OrthoDB" id="9797344at2"/>
<dbReference type="AlphaFoldDB" id="A0A1S1Z5F3"/>
<dbReference type="CDD" id="cd00077">
    <property type="entry name" value="HDc"/>
    <property type="match status" value="1"/>
</dbReference>
<reference evidence="2 3" key="1">
    <citation type="journal article" date="2012" name="Int. J. Syst. Evol. Microbiol.">
        <title>Flammeovirga pacifica sp. nov., isolated from deep-sea sediment.</title>
        <authorList>
            <person name="Xu H."/>
            <person name="Fu Y."/>
            <person name="Yang N."/>
            <person name="Ding Z."/>
            <person name="Lai Q."/>
            <person name="Zeng R."/>
        </authorList>
    </citation>
    <scope>NUCLEOTIDE SEQUENCE [LARGE SCALE GENOMIC DNA]</scope>
    <source>
        <strain evidence="3">DSM 24597 / LMG 26175 / WPAGA1</strain>
    </source>
</reference>
<accession>A0A1S1Z5F3</accession>
<evidence type="ECO:0000313" key="3">
    <source>
        <dbReference type="Proteomes" id="UP000179797"/>
    </source>
</evidence>
<sequence length="219" mass="25068">MNPQKKEIIQKTADFIEQKFKGEGTGHDWQHIYRVWKSAELIAKTEDCDSYIVSLGALLHDIADHKFYDGDLLEGSRQSKKWLEDAGADQETIDKVADIVKRVSYKGAGVKDEMPSIEGQIVQDADRLDAIGAIGIARAFAYGGSKHRLLYDAEETYEMHANFDAYHKSESSTIAHFYEKLLLLKDRMHTASAKKIAKERHHVMENFLEQFYAEWEGKR</sequence>
<gene>
    <name evidence="2" type="ORF">NH26_10555</name>
</gene>
<proteinExistence type="predicted"/>
<dbReference type="Proteomes" id="UP000179797">
    <property type="component" value="Unassembled WGS sequence"/>
</dbReference>
<dbReference type="Gene3D" id="1.10.472.50">
    <property type="entry name" value="HD-domain/PDEase-like"/>
    <property type="match status" value="1"/>
</dbReference>
<dbReference type="InterPro" id="IPR003607">
    <property type="entry name" value="HD/PDEase_dom"/>
</dbReference>
<evidence type="ECO:0000259" key="1">
    <source>
        <dbReference type="SMART" id="SM00471"/>
    </source>
</evidence>